<dbReference type="eggNOG" id="COG0308">
    <property type="taxonomic scope" value="Bacteria"/>
</dbReference>
<dbReference type="PATRIC" id="fig|1045858.4.peg.200"/>
<gene>
    <name evidence="1" type="ordered locus">Bint_0201</name>
</gene>
<evidence type="ECO:0000313" key="1">
    <source>
        <dbReference type="EMBL" id="AEM20835.1"/>
    </source>
</evidence>
<reference evidence="1 2" key="1">
    <citation type="journal article" date="2011" name="BMC Genomics">
        <title>Complete genome sequence of Brachyspira intermedia reveals unique genomic features in Brachyspira species and phage-mediated horizontal gene transfer.</title>
        <authorList>
            <person name="Hafstrom T."/>
            <person name="Jansson D.S."/>
            <person name="Segerman B."/>
        </authorList>
    </citation>
    <scope>NUCLEOTIDE SEQUENCE [LARGE SCALE GENOMIC DNA]</scope>
    <source>
        <strain evidence="2">ATCC 51140 / PWS/A</strain>
    </source>
</reference>
<accession>G0EQD0</accession>
<evidence type="ECO:0000313" key="2">
    <source>
        <dbReference type="Proteomes" id="UP000008522"/>
    </source>
</evidence>
<dbReference type="EMBL" id="CP002874">
    <property type="protein sequence ID" value="AEM20835.1"/>
    <property type="molecule type" value="Genomic_DNA"/>
</dbReference>
<dbReference type="HOGENOM" id="CLU_665106_0_0_12"/>
<keyword evidence="2" id="KW-1185">Reference proteome</keyword>
<dbReference type="KEGG" id="bip:Bint_0201"/>
<evidence type="ECO:0008006" key="3">
    <source>
        <dbReference type="Google" id="ProtNLM"/>
    </source>
</evidence>
<dbReference type="Proteomes" id="UP000008522">
    <property type="component" value="Chromosome"/>
</dbReference>
<organism evidence="1 2">
    <name type="scientific">Brachyspira intermedia (strain ATCC 51140 / PWS/A)</name>
    <name type="common">Serpulina intermedia</name>
    <dbReference type="NCBI Taxonomy" id="1045858"/>
    <lineage>
        <taxon>Bacteria</taxon>
        <taxon>Pseudomonadati</taxon>
        <taxon>Spirochaetota</taxon>
        <taxon>Spirochaetia</taxon>
        <taxon>Brachyspirales</taxon>
        <taxon>Brachyspiraceae</taxon>
        <taxon>Brachyspira</taxon>
    </lineage>
</organism>
<dbReference type="AlphaFoldDB" id="G0EQD0"/>
<name>G0EQD0_BRAIP</name>
<protein>
    <recommendedName>
        <fullName evidence="3">Peptidase M30, hyicolysin</fullName>
    </recommendedName>
</protein>
<proteinExistence type="predicted"/>
<sequence length="432" mass="48785">MFIISCGNKITGPSENIDGITYYDLSHAETKEYPFLKSDVITGAWIDAKSTFNKVAESQNAIIYLEKGYNKMTRDTIMSFVKQFEEYYSKEVEIYGNPSDLDLNGKIIFLMGNLNTNQTKEKPGIGGYFYGSDLTRGKGGVKGEYLHVDPSVANEDYILGVMMHELQHLINFNVNYFNTGKEMDVWLDEGLAESTSHIFSKEISDSRLKSLDKVPYYSFYSWYFKYPIDGSDANIFGTPMDFASYGPASMFMKWLDIKTGGNQEIYKKIAHSSHIKDGEQRVIQCAQELNPSLGTDMNTLLIDWIKGINNGEVPGLSIKNFASTSDNYYNLFLKNGKTLLLPKALIICTAEDANKINDTKIIKEDLKNGNYIVLNTSQNQYAGYSAESDIVSISLTKAAVPNSRYNNITESTIFKDNYFIDRVITEKDIIKK</sequence>